<protein>
    <submittedName>
        <fullName evidence="1">Uncharacterized protein</fullName>
    </submittedName>
</protein>
<proteinExistence type="predicted"/>
<dbReference type="InParanoid" id="A0A0D0AET9"/>
<dbReference type="STRING" id="930992.A0A0D0AET9"/>
<dbReference type="AlphaFoldDB" id="A0A0D0AET9"/>
<keyword evidence="2" id="KW-1185">Reference proteome</keyword>
<dbReference type="HOGENOM" id="CLU_000288_57_19_1"/>
<sequence>MSTNTYNNHLICFSSSPEHALSNPVDLLKPTSHHNSNSTPFLLQADGWMMGPDHQLLFWVPPASRHAFYTPWTLLVIPRGYPELDLSRMAHGTRWSSCRDASA</sequence>
<gene>
    <name evidence="1" type="ORF">CY34DRAFT_814096</name>
</gene>
<evidence type="ECO:0000313" key="2">
    <source>
        <dbReference type="Proteomes" id="UP000054485"/>
    </source>
</evidence>
<dbReference type="OrthoDB" id="2615105at2759"/>
<dbReference type="EMBL" id="KN836129">
    <property type="protein sequence ID" value="KIK32742.1"/>
    <property type="molecule type" value="Genomic_DNA"/>
</dbReference>
<organism evidence="1 2">
    <name type="scientific">Suillus luteus UH-Slu-Lm8-n1</name>
    <dbReference type="NCBI Taxonomy" id="930992"/>
    <lineage>
        <taxon>Eukaryota</taxon>
        <taxon>Fungi</taxon>
        <taxon>Dikarya</taxon>
        <taxon>Basidiomycota</taxon>
        <taxon>Agaricomycotina</taxon>
        <taxon>Agaricomycetes</taxon>
        <taxon>Agaricomycetidae</taxon>
        <taxon>Boletales</taxon>
        <taxon>Suillineae</taxon>
        <taxon>Suillaceae</taxon>
        <taxon>Suillus</taxon>
    </lineage>
</organism>
<accession>A0A0D0AET9</accession>
<reference evidence="2" key="2">
    <citation type="submission" date="2015-01" db="EMBL/GenBank/DDBJ databases">
        <title>Evolutionary Origins and Diversification of the Mycorrhizal Mutualists.</title>
        <authorList>
            <consortium name="DOE Joint Genome Institute"/>
            <consortium name="Mycorrhizal Genomics Consortium"/>
            <person name="Kohler A."/>
            <person name="Kuo A."/>
            <person name="Nagy L.G."/>
            <person name="Floudas D."/>
            <person name="Copeland A."/>
            <person name="Barry K.W."/>
            <person name="Cichocki N."/>
            <person name="Veneault-Fourrey C."/>
            <person name="LaButti K."/>
            <person name="Lindquist E.A."/>
            <person name="Lipzen A."/>
            <person name="Lundell T."/>
            <person name="Morin E."/>
            <person name="Murat C."/>
            <person name="Riley R."/>
            <person name="Ohm R."/>
            <person name="Sun H."/>
            <person name="Tunlid A."/>
            <person name="Henrissat B."/>
            <person name="Grigoriev I.V."/>
            <person name="Hibbett D.S."/>
            <person name="Martin F."/>
        </authorList>
    </citation>
    <scope>NUCLEOTIDE SEQUENCE [LARGE SCALE GENOMIC DNA]</scope>
    <source>
        <strain evidence="2">UH-Slu-Lm8-n1</strain>
    </source>
</reference>
<name>A0A0D0AET9_9AGAM</name>
<reference evidence="1 2" key="1">
    <citation type="submission" date="2014-04" db="EMBL/GenBank/DDBJ databases">
        <authorList>
            <consortium name="DOE Joint Genome Institute"/>
            <person name="Kuo A."/>
            <person name="Ruytinx J."/>
            <person name="Rineau F."/>
            <person name="Colpaert J."/>
            <person name="Kohler A."/>
            <person name="Nagy L.G."/>
            <person name="Floudas D."/>
            <person name="Copeland A."/>
            <person name="Barry K.W."/>
            <person name="Cichocki N."/>
            <person name="Veneault-Fourrey C."/>
            <person name="LaButti K."/>
            <person name="Lindquist E.A."/>
            <person name="Lipzen A."/>
            <person name="Lundell T."/>
            <person name="Morin E."/>
            <person name="Murat C."/>
            <person name="Sun H."/>
            <person name="Tunlid A."/>
            <person name="Henrissat B."/>
            <person name="Grigoriev I.V."/>
            <person name="Hibbett D.S."/>
            <person name="Martin F."/>
            <person name="Nordberg H.P."/>
            <person name="Cantor M.N."/>
            <person name="Hua S.X."/>
        </authorList>
    </citation>
    <scope>NUCLEOTIDE SEQUENCE [LARGE SCALE GENOMIC DNA]</scope>
    <source>
        <strain evidence="1 2">UH-Slu-Lm8-n1</strain>
    </source>
</reference>
<evidence type="ECO:0000313" key="1">
    <source>
        <dbReference type="EMBL" id="KIK32742.1"/>
    </source>
</evidence>
<dbReference type="Proteomes" id="UP000054485">
    <property type="component" value="Unassembled WGS sequence"/>
</dbReference>